<comment type="subcellular location">
    <subcellularLocation>
        <location evidence="2">Cytoplasm</location>
        <location evidence="2">Cytoskeleton</location>
        <location evidence="2">Cilium basal body</location>
    </subcellularLocation>
    <subcellularLocation>
        <location evidence="1">Cytoplasm</location>
        <location evidence="1">Cytoskeleton</location>
        <location evidence="1">Microtubule organizing center</location>
        <location evidence="1">Centrosome</location>
        <location evidence="1">Centriole</location>
    </subcellularLocation>
</comment>
<evidence type="ECO:0000256" key="7">
    <source>
        <dbReference type="ARBA" id="ARBA00022833"/>
    </source>
</evidence>
<dbReference type="GO" id="GO:0036064">
    <property type="term" value="C:ciliary basal body"/>
    <property type="evidence" value="ECO:0007669"/>
    <property type="project" value="TreeGrafter"/>
</dbReference>
<gene>
    <name evidence="15" type="ORF">PLEPLA_LOCUS4915</name>
</gene>
<accession>A0A9N7TRA3</accession>
<dbReference type="SMART" id="SM00355">
    <property type="entry name" value="ZnF_C2H2"/>
    <property type="match status" value="1"/>
</dbReference>
<feature type="coiled-coil region" evidence="12">
    <location>
        <begin position="159"/>
        <end position="260"/>
    </location>
</feature>
<sequence length="398" mass="46447">MTPSSGTSTVPPFKFRHRGEKVDWRQINKPGWGAVDPGLLKLLQLGQLSMEWLLHCQEVLSLNQHAAEERLEAARMEQKQLLEQQSQQEEKVKALNEELMLKGKVVSELQSQLLLCSHKCTICKKGFLTPQFLQSHMQRRHPEDHESQLQSDRDMKSKIDILKTEISGLKEQNVQLQQKLQLKEELWQSKLQQTKDYHESEMNKEMEQRQEIQLSIEAQRKQEMEQRLQEMQLSIEAQRKQEMEQRLQEMQLSIEAQRKQEMEPRQEMQLSIEALREQVHKNKVEVPVVVKAPAPETESTRVVLDSSSASEPKQSTSVTVNVRKRNLSTKKKLRRKLKWAVSKRLEDLGVKPNQSGVKNREFASRMAKGHSEEDKAAKGMPGYWRYRGQLENENIKTF</sequence>
<evidence type="ECO:0000256" key="10">
    <source>
        <dbReference type="ARBA" id="ARBA00023273"/>
    </source>
</evidence>
<evidence type="ECO:0000256" key="12">
    <source>
        <dbReference type="SAM" id="Coils"/>
    </source>
</evidence>
<evidence type="ECO:0000256" key="9">
    <source>
        <dbReference type="ARBA" id="ARBA00023212"/>
    </source>
</evidence>
<reference evidence="15" key="1">
    <citation type="submission" date="2020-03" db="EMBL/GenBank/DDBJ databases">
        <authorList>
            <person name="Weist P."/>
        </authorList>
    </citation>
    <scope>NUCLEOTIDE SEQUENCE</scope>
</reference>
<keyword evidence="10" id="KW-0966">Cell projection</keyword>
<keyword evidence="5" id="KW-0479">Metal-binding</keyword>
<feature type="domain" description="C2H2-type" evidence="14">
    <location>
        <begin position="118"/>
        <end position="146"/>
    </location>
</feature>
<dbReference type="InterPro" id="IPR051241">
    <property type="entry name" value="DZIP_RILPL"/>
</dbReference>
<comment type="similarity">
    <text evidence="3">Belongs to the DZIP C2H2-type zinc-finger protein family.</text>
</comment>
<evidence type="ECO:0000256" key="13">
    <source>
        <dbReference type="SAM" id="MobiDB-lite"/>
    </source>
</evidence>
<keyword evidence="7" id="KW-0862">Zinc</keyword>
<feature type="region of interest" description="Disordered" evidence="13">
    <location>
        <begin position="300"/>
        <end position="322"/>
    </location>
</feature>
<evidence type="ECO:0000256" key="1">
    <source>
        <dbReference type="ARBA" id="ARBA00004114"/>
    </source>
</evidence>
<dbReference type="Gene3D" id="3.30.160.60">
    <property type="entry name" value="Classic Zinc Finger"/>
    <property type="match status" value="1"/>
</dbReference>
<feature type="compositionally biased region" description="Basic and acidic residues" evidence="13">
    <location>
        <begin position="358"/>
        <end position="377"/>
    </location>
</feature>
<dbReference type="PROSITE" id="PS00028">
    <property type="entry name" value="ZINC_FINGER_C2H2_1"/>
    <property type="match status" value="1"/>
</dbReference>
<name>A0A9N7TRA3_PLEPL</name>
<keyword evidence="4" id="KW-0963">Cytoplasm</keyword>
<dbReference type="EMBL" id="CADEAL010000246">
    <property type="protein sequence ID" value="CAB1417114.1"/>
    <property type="molecule type" value="Genomic_DNA"/>
</dbReference>
<keyword evidence="6 11" id="KW-0863">Zinc-finger</keyword>
<keyword evidence="9" id="KW-0206">Cytoskeleton</keyword>
<evidence type="ECO:0000256" key="4">
    <source>
        <dbReference type="ARBA" id="ARBA00022490"/>
    </source>
</evidence>
<feature type="coiled-coil region" evidence="12">
    <location>
        <begin position="64"/>
        <end position="102"/>
    </location>
</feature>
<keyword evidence="16" id="KW-1185">Reference proteome</keyword>
<dbReference type="GO" id="GO:0060271">
    <property type="term" value="P:cilium assembly"/>
    <property type="evidence" value="ECO:0007669"/>
    <property type="project" value="TreeGrafter"/>
</dbReference>
<feature type="compositionally biased region" description="Polar residues" evidence="13">
    <location>
        <begin position="305"/>
        <end position="320"/>
    </location>
</feature>
<feature type="region of interest" description="Disordered" evidence="13">
    <location>
        <begin position="351"/>
        <end position="386"/>
    </location>
</feature>
<keyword evidence="8 12" id="KW-0175">Coiled coil</keyword>
<protein>
    <recommendedName>
        <fullName evidence="14">C2H2-type domain-containing protein</fullName>
    </recommendedName>
</protein>
<comment type="caution">
    <text evidence="15">The sequence shown here is derived from an EMBL/GenBank/DDBJ whole genome shotgun (WGS) entry which is preliminary data.</text>
</comment>
<organism evidence="15 16">
    <name type="scientific">Pleuronectes platessa</name>
    <name type="common">European plaice</name>
    <dbReference type="NCBI Taxonomy" id="8262"/>
    <lineage>
        <taxon>Eukaryota</taxon>
        <taxon>Metazoa</taxon>
        <taxon>Chordata</taxon>
        <taxon>Craniata</taxon>
        <taxon>Vertebrata</taxon>
        <taxon>Euteleostomi</taxon>
        <taxon>Actinopterygii</taxon>
        <taxon>Neopterygii</taxon>
        <taxon>Teleostei</taxon>
        <taxon>Neoteleostei</taxon>
        <taxon>Acanthomorphata</taxon>
        <taxon>Carangaria</taxon>
        <taxon>Pleuronectiformes</taxon>
        <taxon>Pleuronectoidei</taxon>
        <taxon>Pleuronectidae</taxon>
        <taxon>Pleuronectes</taxon>
    </lineage>
</organism>
<dbReference type="GO" id="GO:0008270">
    <property type="term" value="F:zinc ion binding"/>
    <property type="evidence" value="ECO:0007669"/>
    <property type="project" value="UniProtKB-KW"/>
</dbReference>
<dbReference type="PANTHER" id="PTHR21502:SF3">
    <property type="entry name" value="CILIUM ASSEMBLY PROTEIN DZIP1L"/>
    <property type="match status" value="1"/>
</dbReference>
<dbReference type="AlphaFoldDB" id="A0A9N7TRA3"/>
<dbReference type="Pfam" id="PF13815">
    <property type="entry name" value="Dzip-like_N"/>
    <property type="match status" value="1"/>
</dbReference>
<evidence type="ECO:0000259" key="14">
    <source>
        <dbReference type="PROSITE" id="PS50157"/>
    </source>
</evidence>
<evidence type="ECO:0000313" key="15">
    <source>
        <dbReference type="EMBL" id="CAB1417114.1"/>
    </source>
</evidence>
<evidence type="ECO:0000256" key="8">
    <source>
        <dbReference type="ARBA" id="ARBA00023054"/>
    </source>
</evidence>
<dbReference type="GO" id="GO:0005737">
    <property type="term" value="C:cytoplasm"/>
    <property type="evidence" value="ECO:0007669"/>
    <property type="project" value="TreeGrafter"/>
</dbReference>
<dbReference type="InterPro" id="IPR013087">
    <property type="entry name" value="Znf_C2H2_type"/>
</dbReference>
<dbReference type="GO" id="GO:0005814">
    <property type="term" value="C:centriole"/>
    <property type="evidence" value="ECO:0007669"/>
    <property type="project" value="UniProtKB-SubCell"/>
</dbReference>
<evidence type="ECO:0000256" key="5">
    <source>
        <dbReference type="ARBA" id="ARBA00022723"/>
    </source>
</evidence>
<proteinExistence type="inferred from homology"/>
<evidence type="ECO:0000256" key="11">
    <source>
        <dbReference type="PROSITE-ProRule" id="PRU00042"/>
    </source>
</evidence>
<dbReference type="InterPro" id="IPR032714">
    <property type="entry name" value="DZIP1_N"/>
</dbReference>
<dbReference type="Proteomes" id="UP001153269">
    <property type="component" value="Unassembled WGS sequence"/>
</dbReference>
<evidence type="ECO:0000313" key="16">
    <source>
        <dbReference type="Proteomes" id="UP001153269"/>
    </source>
</evidence>
<dbReference type="InterPro" id="IPR058883">
    <property type="entry name" value="DZIP1_dom"/>
</dbReference>
<dbReference type="PROSITE" id="PS50157">
    <property type="entry name" value="ZINC_FINGER_C2H2_2"/>
    <property type="match status" value="1"/>
</dbReference>
<dbReference type="PANTHER" id="PTHR21502">
    <property type="entry name" value="ZINC FINGER PROTEIN DZIP1"/>
    <property type="match status" value="1"/>
</dbReference>
<dbReference type="Pfam" id="PF25977">
    <property type="entry name" value="DZIP1"/>
    <property type="match status" value="1"/>
</dbReference>
<evidence type="ECO:0000256" key="2">
    <source>
        <dbReference type="ARBA" id="ARBA00004120"/>
    </source>
</evidence>
<evidence type="ECO:0000256" key="6">
    <source>
        <dbReference type="ARBA" id="ARBA00022771"/>
    </source>
</evidence>
<evidence type="ECO:0000256" key="3">
    <source>
        <dbReference type="ARBA" id="ARBA00009131"/>
    </source>
</evidence>